<dbReference type="Proteomes" id="UP000569914">
    <property type="component" value="Unassembled WGS sequence"/>
</dbReference>
<dbReference type="Pfam" id="PF21597">
    <property type="entry name" value="TetR_C_43"/>
    <property type="match status" value="1"/>
</dbReference>
<accession>A0A7Y9L959</accession>
<dbReference type="PROSITE" id="PS50977">
    <property type="entry name" value="HTH_TETR_2"/>
    <property type="match status" value="1"/>
</dbReference>
<proteinExistence type="predicted"/>
<dbReference type="SUPFAM" id="SSF46689">
    <property type="entry name" value="Homeodomain-like"/>
    <property type="match status" value="1"/>
</dbReference>
<evidence type="ECO:0000256" key="3">
    <source>
        <dbReference type="ARBA" id="ARBA00023163"/>
    </source>
</evidence>
<keyword evidence="3" id="KW-0804">Transcription</keyword>
<dbReference type="Gene3D" id="1.10.357.10">
    <property type="entry name" value="Tetracycline Repressor, domain 2"/>
    <property type="match status" value="1"/>
</dbReference>
<reference evidence="6 7" key="1">
    <citation type="submission" date="2020-07" db="EMBL/GenBank/DDBJ databases">
        <title>Sequencing the genomes of 1000 actinobacteria strains.</title>
        <authorList>
            <person name="Klenk H.-P."/>
        </authorList>
    </citation>
    <scope>NUCLEOTIDE SEQUENCE [LARGE SCALE GENOMIC DNA]</scope>
    <source>
        <strain evidence="6 7">DSM 22083</strain>
    </source>
</reference>
<dbReference type="PANTHER" id="PTHR30055:SF234">
    <property type="entry name" value="HTH-TYPE TRANSCRIPTIONAL REGULATOR BETI"/>
    <property type="match status" value="1"/>
</dbReference>
<dbReference type="SUPFAM" id="SSF48498">
    <property type="entry name" value="Tetracyclin repressor-like, C-terminal domain"/>
    <property type="match status" value="1"/>
</dbReference>
<dbReference type="GO" id="GO:0003700">
    <property type="term" value="F:DNA-binding transcription factor activity"/>
    <property type="evidence" value="ECO:0007669"/>
    <property type="project" value="TreeGrafter"/>
</dbReference>
<protein>
    <submittedName>
        <fullName evidence="6">AcrR family transcriptional regulator</fullName>
    </submittedName>
</protein>
<gene>
    <name evidence="6" type="ORF">BKA15_002788</name>
</gene>
<keyword evidence="1" id="KW-0805">Transcription regulation</keyword>
<keyword evidence="7" id="KW-1185">Reference proteome</keyword>
<evidence type="ECO:0000256" key="2">
    <source>
        <dbReference type="ARBA" id="ARBA00023125"/>
    </source>
</evidence>
<dbReference type="InterPro" id="IPR050109">
    <property type="entry name" value="HTH-type_TetR-like_transc_reg"/>
</dbReference>
<dbReference type="PANTHER" id="PTHR30055">
    <property type="entry name" value="HTH-TYPE TRANSCRIPTIONAL REGULATOR RUTR"/>
    <property type="match status" value="1"/>
</dbReference>
<dbReference type="PRINTS" id="PR00455">
    <property type="entry name" value="HTHTETR"/>
</dbReference>
<keyword evidence="2 4" id="KW-0238">DNA-binding</keyword>
<sequence length="210" mass="22871">MASNPRGRRRDAAANREKLLAAAGDLFAERGLAAPLEEVARRSQVSIGTLYNHFPTRESLFDAIYPDRLTGLRVAGEKALSDPDPWAGFRDFLITVFELQAADRGLNDAMTLRYPAAAAMSEACDRGYASIEQIVDRAKAEGVLRADFTLPDLACLIWATSRVITATVDVAPEAWRRYLDLQLDGLRAAAAHPSEVPPMTAEQVAAAMRA</sequence>
<dbReference type="InterPro" id="IPR009057">
    <property type="entry name" value="Homeodomain-like_sf"/>
</dbReference>
<dbReference type="InterPro" id="IPR001647">
    <property type="entry name" value="HTH_TetR"/>
</dbReference>
<dbReference type="RefSeq" id="WP_179751612.1">
    <property type="nucleotide sequence ID" value="NZ_JACCBU010000001.1"/>
</dbReference>
<evidence type="ECO:0000259" key="5">
    <source>
        <dbReference type="PROSITE" id="PS50977"/>
    </source>
</evidence>
<dbReference type="EMBL" id="JACCBU010000001">
    <property type="protein sequence ID" value="NYE71459.1"/>
    <property type="molecule type" value="Genomic_DNA"/>
</dbReference>
<evidence type="ECO:0000256" key="4">
    <source>
        <dbReference type="PROSITE-ProRule" id="PRU00335"/>
    </source>
</evidence>
<comment type="caution">
    <text evidence="6">The sequence shown here is derived from an EMBL/GenBank/DDBJ whole genome shotgun (WGS) entry which is preliminary data.</text>
</comment>
<dbReference type="GO" id="GO:0000976">
    <property type="term" value="F:transcription cis-regulatory region binding"/>
    <property type="evidence" value="ECO:0007669"/>
    <property type="project" value="TreeGrafter"/>
</dbReference>
<evidence type="ECO:0000256" key="1">
    <source>
        <dbReference type="ARBA" id="ARBA00023015"/>
    </source>
</evidence>
<dbReference type="Pfam" id="PF00440">
    <property type="entry name" value="TetR_N"/>
    <property type="match status" value="1"/>
</dbReference>
<feature type="DNA-binding region" description="H-T-H motif" evidence="4">
    <location>
        <begin position="35"/>
        <end position="54"/>
    </location>
</feature>
<dbReference type="AlphaFoldDB" id="A0A7Y9L959"/>
<name>A0A7Y9L959_9ACTN</name>
<organism evidence="6 7">
    <name type="scientific">Microlunatus parietis</name>
    <dbReference type="NCBI Taxonomy" id="682979"/>
    <lineage>
        <taxon>Bacteria</taxon>
        <taxon>Bacillati</taxon>
        <taxon>Actinomycetota</taxon>
        <taxon>Actinomycetes</taxon>
        <taxon>Propionibacteriales</taxon>
        <taxon>Propionibacteriaceae</taxon>
        <taxon>Microlunatus</taxon>
    </lineage>
</organism>
<dbReference type="InterPro" id="IPR049445">
    <property type="entry name" value="TetR_SbtR-like_C"/>
</dbReference>
<dbReference type="InterPro" id="IPR036271">
    <property type="entry name" value="Tet_transcr_reg_TetR-rel_C_sf"/>
</dbReference>
<evidence type="ECO:0000313" key="7">
    <source>
        <dbReference type="Proteomes" id="UP000569914"/>
    </source>
</evidence>
<evidence type="ECO:0000313" key="6">
    <source>
        <dbReference type="EMBL" id="NYE71459.1"/>
    </source>
</evidence>
<feature type="domain" description="HTH tetR-type" evidence="5">
    <location>
        <begin position="13"/>
        <end position="72"/>
    </location>
</feature>